<dbReference type="PROSITE" id="PS00488">
    <property type="entry name" value="PAL_HISTIDASE"/>
    <property type="match status" value="1"/>
</dbReference>
<evidence type="ECO:0000256" key="1">
    <source>
        <dbReference type="ARBA" id="ARBA00005113"/>
    </source>
</evidence>
<comment type="caution">
    <text evidence="10">The sequence shown here is derived from an EMBL/GenBank/DDBJ whole genome shotgun (WGS) entry which is preliminary data.</text>
</comment>
<dbReference type="NCBIfam" id="TIGR01225">
    <property type="entry name" value="hutH"/>
    <property type="match status" value="1"/>
</dbReference>
<name>A0ABP7CR22_9MICC</name>
<dbReference type="PANTHER" id="PTHR10362">
    <property type="entry name" value="HISTIDINE AMMONIA-LYASE"/>
    <property type="match status" value="1"/>
</dbReference>
<dbReference type="InterPro" id="IPR005921">
    <property type="entry name" value="HutH"/>
</dbReference>
<keyword evidence="3 8" id="KW-0369">Histidine metabolism</keyword>
<dbReference type="NCBIfam" id="NF006871">
    <property type="entry name" value="PRK09367.1"/>
    <property type="match status" value="1"/>
</dbReference>
<evidence type="ECO:0000256" key="7">
    <source>
        <dbReference type="RuleBase" id="RU003954"/>
    </source>
</evidence>
<dbReference type="InterPro" id="IPR024083">
    <property type="entry name" value="Fumarase/histidase_N"/>
</dbReference>
<reference evidence="11" key="1">
    <citation type="journal article" date="2019" name="Int. J. Syst. Evol. Microbiol.">
        <title>The Global Catalogue of Microorganisms (GCM) 10K type strain sequencing project: providing services to taxonomists for standard genome sequencing and annotation.</title>
        <authorList>
            <consortium name="The Broad Institute Genomics Platform"/>
            <consortium name="The Broad Institute Genome Sequencing Center for Infectious Disease"/>
            <person name="Wu L."/>
            <person name="Ma J."/>
        </authorList>
    </citation>
    <scope>NUCLEOTIDE SEQUENCE [LARGE SCALE GENOMIC DNA]</scope>
    <source>
        <strain evidence="11">JCM 30742</strain>
    </source>
</reference>
<proteinExistence type="inferred from homology"/>
<dbReference type="InterPro" id="IPR001106">
    <property type="entry name" value="Aromatic_Lyase"/>
</dbReference>
<evidence type="ECO:0000256" key="9">
    <source>
        <dbReference type="RuleBase" id="RU004480"/>
    </source>
</evidence>
<dbReference type="CDD" id="cd00332">
    <property type="entry name" value="PAL-HAL"/>
    <property type="match status" value="1"/>
</dbReference>
<evidence type="ECO:0000256" key="2">
    <source>
        <dbReference type="ARBA" id="ARBA00012994"/>
    </source>
</evidence>
<gene>
    <name evidence="10" type="primary">hutH</name>
    <name evidence="10" type="ORF">GCM10023081_33510</name>
</gene>
<comment type="subcellular location">
    <subcellularLocation>
        <location evidence="9">Cytoplasm</location>
    </subcellularLocation>
</comment>
<comment type="catalytic activity">
    <reaction evidence="5 8">
        <text>L-histidine = trans-urocanate + NH4(+)</text>
        <dbReference type="Rhea" id="RHEA:21232"/>
        <dbReference type="ChEBI" id="CHEBI:17771"/>
        <dbReference type="ChEBI" id="CHEBI:28938"/>
        <dbReference type="ChEBI" id="CHEBI:57595"/>
        <dbReference type="EC" id="4.3.1.3"/>
    </reaction>
</comment>
<dbReference type="Gene3D" id="1.20.200.10">
    <property type="entry name" value="Fumarase/aspartase (Central domain)"/>
    <property type="match status" value="1"/>
</dbReference>
<evidence type="ECO:0000256" key="5">
    <source>
        <dbReference type="ARBA" id="ARBA00049269"/>
    </source>
</evidence>
<evidence type="ECO:0000256" key="8">
    <source>
        <dbReference type="RuleBase" id="RU004479"/>
    </source>
</evidence>
<evidence type="ECO:0000313" key="11">
    <source>
        <dbReference type="Proteomes" id="UP001500752"/>
    </source>
</evidence>
<comment type="similarity">
    <text evidence="7">Belongs to the PAL/histidase family.</text>
</comment>
<evidence type="ECO:0000256" key="6">
    <source>
        <dbReference type="NCBIfam" id="TIGR01225"/>
    </source>
</evidence>
<keyword evidence="4 7" id="KW-0456">Lyase</keyword>
<evidence type="ECO:0000256" key="4">
    <source>
        <dbReference type="ARBA" id="ARBA00023239"/>
    </source>
</evidence>
<evidence type="ECO:0000313" key="10">
    <source>
        <dbReference type="EMBL" id="GAA3693451.1"/>
    </source>
</evidence>
<dbReference type="InterPro" id="IPR022313">
    <property type="entry name" value="Phe/His_NH3-lyase_AS"/>
</dbReference>
<dbReference type="RefSeq" id="WP_345152552.1">
    <property type="nucleotide sequence ID" value="NZ_BAABEO010000023.1"/>
</dbReference>
<dbReference type="Gene3D" id="1.10.275.10">
    <property type="entry name" value="Fumarase/aspartase (N-terminal domain)"/>
    <property type="match status" value="1"/>
</dbReference>
<organism evidence="10 11">
    <name type="scientific">Arthrobacter ginkgonis</name>
    <dbReference type="NCBI Taxonomy" id="1630594"/>
    <lineage>
        <taxon>Bacteria</taxon>
        <taxon>Bacillati</taxon>
        <taxon>Actinomycetota</taxon>
        <taxon>Actinomycetes</taxon>
        <taxon>Micrococcales</taxon>
        <taxon>Micrococcaceae</taxon>
        <taxon>Arthrobacter</taxon>
    </lineage>
</organism>
<comment type="pathway">
    <text evidence="1 8">Amino-acid degradation; L-histidine degradation into L-glutamate; N-formimidoyl-L-glutamate from L-histidine: step 1/3.</text>
</comment>
<protein>
    <recommendedName>
        <fullName evidence="2 6">Histidine ammonia-lyase</fullName>
        <ecNumber evidence="2 6">4.3.1.3</ecNumber>
    </recommendedName>
</protein>
<dbReference type="Proteomes" id="UP001500752">
    <property type="component" value="Unassembled WGS sequence"/>
</dbReference>
<dbReference type="SUPFAM" id="SSF48557">
    <property type="entry name" value="L-aspartase-like"/>
    <property type="match status" value="1"/>
</dbReference>
<evidence type="ECO:0000256" key="3">
    <source>
        <dbReference type="ARBA" id="ARBA00022808"/>
    </source>
</evidence>
<dbReference type="Pfam" id="PF00221">
    <property type="entry name" value="Lyase_aromatic"/>
    <property type="match status" value="1"/>
</dbReference>
<sequence>MQQTVSVTTAPLSPAEVVAVARHGAAVELSTEALAAMKDSRTVIDALVTDERPHYGVSTGFGALATKQIPLEQRTQLQRSLIRSHAASSGAEVDREVVRGLMLNRLHTMATGRTGVRPVVAEAYAGLLNAGITPVVGEYGSLGCSGDLAPLSHCALAVMGEGRVRTADGELADAAKALADAGIEPVVLAEKEGLALINGTDGMLGMLLMAAADLRRLFATADLAAAMSVEGLLGTDDVFAADLHALRPHPGQLASAANLRAVLAGSALIAEQKEGSHAFTRVQDAYSLRCAPQVHGAARATLDHAESVAGYELASAIDNPVVTTDGRVESNGNFHGAPVGYVLDFLAIAAADMASISERRIDRFLDKARSHGLNAFLADDPGVDSGHMIAQYTAAGIVSEMKRLAVPASVDSIPSSAMQEDHVSMGWAAGLKLRRAVDGLERVLAVELLTAARALDMRDGGVATSKSSPAITAVRTLIRTVVEGPDTDRYLSPEIEAVRLLTHSGQVLESANGALGSELL</sequence>
<dbReference type="InterPro" id="IPR008948">
    <property type="entry name" value="L-Aspartase-like"/>
</dbReference>
<dbReference type="EC" id="4.3.1.3" evidence="2 6"/>
<keyword evidence="11" id="KW-1185">Reference proteome</keyword>
<dbReference type="EMBL" id="BAABEO010000023">
    <property type="protein sequence ID" value="GAA3693451.1"/>
    <property type="molecule type" value="Genomic_DNA"/>
</dbReference>
<accession>A0ABP7CR22</accession>